<dbReference type="InterPro" id="IPR023343">
    <property type="entry name" value="Penicillin_amidase_dom1"/>
</dbReference>
<dbReference type="CDD" id="cd03747">
    <property type="entry name" value="Ntn_PGA_like"/>
    <property type="match status" value="1"/>
</dbReference>
<evidence type="ECO:0000256" key="1">
    <source>
        <dbReference type="ARBA" id="ARBA00006586"/>
    </source>
</evidence>
<comment type="similarity">
    <text evidence="1">Belongs to the peptidase S45 family.</text>
</comment>
<dbReference type="PANTHER" id="PTHR34218">
    <property type="entry name" value="PEPTIDASE S45 PENICILLIN AMIDASE"/>
    <property type="match status" value="1"/>
</dbReference>
<dbReference type="Gene3D" id="2.30.120.10">
    <property type="match status" value="1"/>
</dbReference>
<keyword evidence="2" id="KW-0378">Hydrolase</keyword>
<evidence type="ECO:0000313" key="4">
    <source>
        <dbReference type="EMBL" id="GAA2005206.1"/>
    </source>
</evidence>
<dbReference type="EMBL" id="BAAAQM010000085">
    <property type="protein sequence ID" value="GAA2005206.1"/>
    <property type="molecule type" value="Genomic_DNA"/>
</dbReference>
<dbReference type="Proteomes" id="UP001499854">
    <property type="component" value="Unassembled WGS sequence"/>
</dbReference>
<dbReference type="InterPro" id="IPR029055">
    <property type="entry name" value="Ntn_hydrolases_N"/>
</dbReference>
<organism evidence="4 5">
    <name type="scientific">Catenulispora subtropica</name>
    <dbReference type="NCBI Taxonomy" id="450798"/>
    <lineage>
        <taxon>Bacteria</taxon>
        <taxon>Bacillati</taxon>
        <taxon>Actinomycetota</taxon>
        <taxon>Actinomycetes</taxon>
        <taxon>Catenulisporales</taxon>
        <taxon>Catenulisporaceae</taxon>
        <taxon>Catenulispora</taxon>
    </lineage>
</organism>
<gene>
    <name evidence="4" type="ORF">GCM10009838_84260</name>
</gene>
<evidence type="ECO:0000256" key="3">
    <source>
        <dbReference type="ARBA" id="ARBA00023145"/>
    </source>
</evidence>
<reference evidence="4 5" key="1">
    <citation type="journal article" date="2019" name="Int. J. Syst. Evol. Microbiol.">
        <title>The Global Catalogue of Microorganisms (GCM) 10K type strain sequencing project: providing services to taxonomists for standard genome sequencing and annotation.</title>
        <authorList>
            <consortium name="The Broad Institute Genomics Platform"/>
            <consortium name="The Broad Institute Genome Sequencing Center for Infectious Disease"/>
            <person name="Wu L."/>
            <person name="Ma J."/>
        </authorList>
    </citation>
    <scope>NUCLEOTIDE SEQUENCE [LARGE SCALE GENOMIC DNA]</scope>
    <source>
        <strain evidence="4 5">JCM 16013</strain>
    </source>
</reference>
<dbReference type="RefSeq" id="WP_344662846.1">
    <property type="nucleotide sequence ID" value="NZ_BAAAQM010000085.1"/>
</dbReference>
<dbReference type="PANTHER" id="PTHR34218:SF4">
    <property type="entry name" value="ACYL-HOMOSERINE LACTONE ACYLASE QUIP"/>
    <property type="match status" value="1"/>
</dbReference>
<dbReference type="InterPro" id="IPR014395">
    <property type="entry name" value="Pen/GL7ACA/AHL_acylase"/>
</dbReference>
<dbReference type="Gene3D" id="1.10.1400.10">
    <property type="match status" value="1"/>
</dbReference>
<keyword evidence="3" id="KW-0865">Zymogen</keyword>
<dbReference type="Gene3D" id="1.10.439.10">
    <property type="entry name" value="Penicillin Amidohydrolase, domain 1"/>
    <property type="match status" value="1"/>
</dbReference>
<sequence length="724" mass="78276">MEAYRDPHGIPHVRAASPEEAFQAQGRIAALDRGLQMEFVRRRALGTWAEVVGSRAVPDDTFVRRVGLTAAARRSYEVLGAPAKAALTAYAAGVNAVLADRLRDSDLPEAPEPWEPWHCVAVYLGRHVGMGSMAHKLFRTALLPSAPADVVWRVRANAREELMVVPTGRTRRVDTAGPPAGHGERVRAWLNGLGEVETVAAAADPAAGSNNWVVAGAHTASGRPLLAGDPHRPFETPGPYWQNHVSCDAFDAIGLSFPGVPAFPHFGHTAHVAWGITHGMADDQDLFVENLDRLAVHTELIRVRGGEPVEITVHTGAHGGVVVQDEAANTGLALRWTGIAEADRTLDCLLPMLTATSVAEFDDVMRGWSVPVDHLMTADVHGAIGYRLRGRVPRRSEANSWAAVPGWEPEYAWTGWVPFDDMPHARDPEEGLLVSANNRPGAEDEPYIAHDFAGPARATRILQLLREGVAAGGGLDGAAMQRIHADVTSLTAREFVASLEPVKAAEGSRRAALLELLRGWDGRMDLGSVAATVYTETRRELLAAVPLPDAGDSHARLLTRQQRTGTLWLSFQALLAGAREGDTTIFGLWPDAVAAALDRAAERLESELGADTGEWTWGRLHKCRFNALLPGVPPLPGRPVPGDNETVRAAGLHGIETTAASSGSVARYVFDLGDWNESRWVVPEQTDEWYAARTVPMLFDWDVIENVGTPIVLADAQDLEDARR</sequence>
<comment type="caution">
    <text evidence="4">The sequence shown here is derived from an EMBL/GenBank/DDBJ whole genome shotgun (WGS) entry which is preliminary data.</text>
</comment>
<evidence type="ECO:0000256" key="2">
    <source>
        <dbReference type="ARBA" id="ARBA00022801"/>
    </source>
</evidence>
<dbReference type="SUPFAM" id="SSF56235">
    <property type="entry name" value="N-terminal nucleophile aminohydrolases (Ntn hydrolases)"/>
    <property type="match status" value="1"/>
</dbReference>
<dbReference type="PIRSF" id="PIRSF001227">
    <property type="entry name" value="Pen_acylase"/>
    <property type="match status" value="1"/>
</dbReference>
<dbReference type="Pfam" id="PF01804">
    <property type="entry name" value="Penicil_amidase"/>
    <property type="match status" value="1"/>
</dbReference>
<protein>
    <submittedName>
        <fullName evidence="4">Penicillin acylase family protein</fullName>
    </submittedName>
</protein>
<dbReference type="InterPro" id="IPR043147">
    <property type="entry name" value="Penicillin_amidase_A-knob"/>
</dbReference>
<accession>A0ABN2TDH0</accession>
<evidence type="ECO:0000313" key="5">
    <source>
        <dbReference type="Proteomes" id="UP001499854"/>
    </source>
</evidence>
<dbReference type="InterPro" id="IPR043146">
    <property type="entry name" value="Penicillin_amidase_N_B-knob"/>
</dbReference>
<name>A0ABN2TDH0_9ACTN</name>
<dbReference type="InterPro" id="IPR002692">
    <property type="entry name" value="S45"/>
</dbReference>
<proteinExistence type="inferred from homology"/>
<dbReference type="Gene3D" id="3.60.20.10">
    <property type="entry name" value="Glutamine Phosphoribosylpyrophosphate, subunit 1, domain 1"/>
    <property type="match status" value="1"/>
</dbReference>
<keyword evidence="5" id="KW-1185">Reference proteome</keyword>